<evidence type="ECO:0000256" key="1">
    <source>
        <dbReference type="ARBA" id="ARBA00004752"/>
    </source>
</evidence>
<dbReference type="RefSeq" id="WP_337718210.1">
    <property type="nucleotide sequence ID" value="NZ_JBBEGL010000009.1"/>
</dbReference>
<evidence type="ECO:0000256" key="5">
    <source>
        <dbReference type="ARBA" id="ARBA00023316"/>
    </source>
</evidence>
<dbReference type="Proteomes" id="UP001370100">
    <property type="component" value="Unassembled WGS sequence"/>
</dbReference>
<dbReference type="PANTHER" id="PTHR30582">
    <property type="entry name" value="L,D-TRANSPEPTIDASE"/>
    <property type="match status" value="1"/>
</dbReference>
<feature type="domain" description="L,D-TPase catalytic" evidence="8">
    <location>
        <begin position="46"/>
        <end position="154"/>
    </location>
</feature>
<name>A0ABU8NDA7_9PSEU</name>
<feature type="chain" id="PRO_5045255260" evidence="7">
    <location>
        <begin position="30"/>
        <end position="155"/>
    </location>
</feature>
<dbReference type="EC" id="2.-.-.-" evidence="9"/>
<comment type="caution">
    <text evidence="9">The sequence shown here is derived from an EMBL/GenBank/DDBJ whole genome shotgun (WGS) entry which is preliminary data.</text>
</comment>
<evidence type="ECO:0000256" key="2">
    <source>
        <dbReference type="ARBA" id="ARBA00022679"/>
    </source>
</evidence>
<dbReference type="InterPro" id="IPR050979">
    <property type="entry name" value="LD-transpeptidase"/>
</dbReference>
<dbReference type="InterPro" id="IPR038063">
    <property type="entry name" value="Transpep_catalytic_dom"/>
</dbReference>
<dbReference type="GO" id="GO:0016740">
    <property type="term" value="F:transferase activity"/>
    <property type="evidence" value="ECO:0007669"/>
    <property type="project" value="UniProtKB-KW"/>
</dbReference>
<dbReference type="PANTHER" id="PTHR30582:SF33">
    <property type="entry name" value="EXPORTED PROTEIN"/>
    <property type="match status" value="1"/>
</dbReference>
<gene>
    <name evidence="9" type="ORF">WCD41_26130</name>
</gene>
<reference evidence="9 10" key="1">
    <citation type="submission" date="2024-03" db="EMBL/GenBank/DDBJ databases">
        <title>Actinomycetospora sp. OC33-EN06, a novel actinomycete isolated from wild orchid (Aerides multiflora).</title>
        <authorList>
            <person name="Suriyachadkun C."/>
        </authorList>
    </citation>
    <scope>NUCLEOTIDE SEQUENCE [LARGE SCALE GENOMIC DNA]</scope>
    <source>
        <strain evidence="9 10">OC33-EN06</strain>
    </source>
</reference>
<comment type="pathway">
    <text evidence="1 6">Cell wall biogenesis; peptidoglycan biosynthesis.</text>
</comment>
<proteinExistence type="predicted"/>
<keyword evidence="10" id="KW-1185">Reference proteome</keyword>
<evidence type="ECO:0000256" key="6">
    <source>
        <dbReference type="PROSITE-ProRule" id="PRU01373"/>
    </source>
</evidence>
<protein>
    <submittedName>
        <fullName evidence="9">L,D-transpeptidase</fullName>
        <ecNumber evidence="9">2.-.-.-</ecNumber>
    </submittedName>
</protein>
<accession>A0ABU8NDA7</accession>
<organism evidence="9 10">
    <name type="scientific">Actinomycetospora aeridis</name>
    <dbReference type="NCBI Taxonomy" id="3129231"/>
    <lineage>
        <taxon>Bacteria</taxon>
        <taxon>Bacillati</taxon>
        <taxon>Actinomycetota</taxon>
        <taxon>Actinomycetes</taxon>
        <taxon>Pseudonocardiales</taxon>
        <taxon>Pseudonocardiaceae</taxon>
        <taxon>Actinomycetospora</taxon>
    </lineage>
</organism>
<keyword evidence="2 9" id="KW-0808">Transferase</keyword>
<keyword evidence="7" id="KW-0732">Signal</keyword>
<feature type="active site" description="Nucleophile" evidence="6">
    <location>
        <position position="130"/>
    </location>
</feature>
<keyword evidence="3 6" id="KW-0133">Cell shape</keyword>
<evidence type="ECO:0000259" key="8">
    <source>
        <dbReference type="PROSITE" id="PS52029"/>
    </source>
</evidence>
<keyword evidence="5 6" id="KW-0961">Cell wall biogenesis/degradation</keyword>
<dbReference type="CDD" id="cd16913">
    <property type="entry name" value="YkuD_like"/>
    <property type="match status" value="1"/>
</dbReference>
<dbReference type="SUPFAM" id="SSF141523">
    <property type="entry name" value="L,D-transpeptidase catalytic domain-like"/>
    <property type="match status" value="1"/>
</dbReference>
<evidence type="ECO:0000256" key="3">
    <source>
        <dbReference type="ARBA" id="ARBA00022960"/>
    </source>
</evidence>
<keyword evidence="4 6" id="KW-0573">Peptidoglycan synthesis</keyword>
<feature type="active site" description="Proton donor/acceptor" evidence="6">
    <location>
        <position position="119"/>
    </location>
</feature>
<evidence type="ECO:0000256" key="4">
    <source>
        <dbReference type="ARBA" id="ARBA00022984"/>
    </source>
</evidence>
<dbReference type="InterPro" id="IPR005490">
    <property type="entry name" value="LD_TPept_cat_dom"/>
</dbReference>
<dbReference type="PROSITE" id="PS52029">
    <property type="entry name" value="LD_TPASE"/>
    <property type="match status" value="1"/>
</dbReference>
<dbReference type="Gene3D" id="2.40.440.10">
    <property type="entry name" value="L,D-transpeptidase catalytic domain-like"/>
    <property type="match status" value="1"/>
</dbReference>
<evidence type="ECO:0000313" key="10">
    <source>
        <dbReference type="Proteomes" id="UP001370100"/>
    </source>
</evidence>
<dbReference type="Pfam" id="PF03734">
    <property type="entry name" value="YkuD"/>
    <property type="match status" value="1"/>
</dbReference>
<sequence length="155" mass="16107">MLHQSVKALPVATLWVVAFLLIGGATAGAAGPAAAAPAEAPCAAPARACVDLSDQRAWLLDGRGGVLRGPVPITSGILSQPTPAGEFRVTRKAREHTSSITGTPMPYSVFFDHRGRAFHAGSLQRPSLGCIHLSDDDAAAFFDSLQIGDPVEIQP</sequence>
<evidence type="ECO:0000256" key="7">
    <source>
        <dbReference type="SAM" id="SignalP"/>
    </source>
</evidence>
<feature type="signal peptide" evidence="7">
    <location>
        <begin position="1"/>
        <end position="29"/>
    </location>
</feature>
<evidence type="ECO:0000313" key="9">
    <source>
        <dbReference type="EMBL" id="MEJ2889965.1"/>
    </source>
</evidence>
<dbReference type="EMBL" id="JBBEGL010000009">
    <property type="protein sequence ID" value="MEJ2889965.1"/>
    <property type="molecule type" value="Genomic_DNA"/>
</dbReference>